<accession>I0YLF0</accession>
<name>I0YLF0_COCSC</name>
<comment type="caution">
    <text evidence="1">The sequence shown here is derived from an EMBL/GenBank/DDBJ whole genome shotgun (WGS) entry which is preliminary data.</text>
</comment>
<evidence type="ECO:0000313" key="2">
    <source>
        <dbReference type="Proteomes" id="UP000007264"/>
    </source>
</evidence>
<proteinExistence type="predicted"/>
<dbReference type="Proteomes" id="UP000007264">
    <property type="component" value="Unassembled WGS sequence"/>
</dbReference>
<protein>
    <submittedName>
        <fullName evidence="1">Uncharacterized protein</fullName>
    </submittedName>
</protein>
<sequence>MACVTQQVVNPGTEPVLTRAGIIGGRIVIGQLDWARRYKSGERRCDGKGVMQQKGQLLCATCNGLGSRGPRAQMIRRSKVVSK</sequence>
<organism evidence="1 2">
    <name type="scientific">Coccomyxa subellipsoidea (strain C-169)</name>
    <name type="common">Green microalga</name>
    <dbReference type="NCBI Taxonomy" id="574566"/>
    <lineage>
        <taxon>Eukaryota</taxon>
        <taxon>Viridiplantae</taxon>
        <taxon>Chlorophyta</taxon>
        <taxon>core chlorophytes</taxon>
        <taxon>Trebouxiophyceae</taxon>
        <taxon>Trebouxiophyceae incertae sedis</taxon>
        <taxon>Coccomyxaceae</taxon>
        <taxon>Coccomyxa</taxon>
        <taxon>Coccomyxa subellipsoidea</taxon>
    </lineage>
</organism>
<reference evidence="1 2" key="1">
    <citation type="journal article" date="2012" name="Genome Biol.">
        <title>The genome of the polar eukaryotic microalga coccomyxa subellipsoidea reveals traits of cold adaptation.</title>
        <authorList>
            <person name="Blanc G."/>
            <person name="Agarkova I."/>
            <person name="Grimwood J."/>
            <person name="Kuo A."/>
            <person name="Brueggeman A."/>
            <person name="Dunigan D."/>
            <person name="Gurnon J."/>
            <person name="Ladunga I."/>
            <person name="Lindquist E."/>
            <person name="Lucas S."/>
            <person name="Pangilinan J."/>
            <person name="Proschold T."/>
            <person name="Salamov A."/>
            <person name="Schmutz J."/>
            <person name="Weeks D."/>
            <person name="Yamada T."/>
            <person name="Claverie J.M."/>
            <person name="Grigoriev I."/>
            <person name="Van Etten J."/>
            <person name="Lomsadze A."/>
            <person name="Borodovsky M."/>
        </authorList>
    </citation>
    <scope>NUCLEOTIDE SEQUENCE [LARGE SCALE GENOMIC DNA]</scope>
    <source>
        <strain evidence="1 2">C-169</strain>
    </source>
</reference>
<dbReference type="AlphaFoldDB" id="I0YLF0"/>
<evidence type="ECO:0000313" key="1">
    <source>
        <dbReference type="EMBL" id="EIE19219.1"/>
    </source>
</evidence>
<dbReference type="RefSeq" id="XP_005643763.1">
    <property type="nucleotide sequence ID" value="XM_005643706.1"/>
</dbReference>
<keyword evidence="2" id="KW-1185">Reference proteome</keyword>
<dbReference type="EMBL" id="AGSI01000020">
    <property type="protein sequence ID" value="EIE19219.1"/>
    <property type="molecule type" value="Genomic_DNA"/>
</dbReference>
<dbReference type="GeneID" id="17037149"/>
<dbReference type="KEGG" id="csl:COCSUDRAFT_59703"/>
<gene>
    <name evidence="1" type="ORF">COCSUDRAFT_59703</name>
</gene>